<dbReference type="Proteomes" id="UP001159428">
    <property type="component" value="Unassembled WGS sequence"/>
</dbReference>
<feature type="repeat" description="TPR" evidence="1">
    <location>
        <begin position="1383"/>
        <end position="1416"/>
    </location>
</feature>
<feature type="non-terminal residue" evidence="5">
    <location>
        <position position="1"/>
    </location>
</feature>
<dbReference type="InterPro" id="IPR016130">
    <property type="entry name" value="Tyr_Pase_AS"/>
</dbReference>
<dbReference type="PROSITE" id="PS50005">
    <property type="entry name" value="TPR"/>
    <property type="match status" value="3"/>
</dbReference>
<dbReference type="SMART" id="SM00028">
    <property type="entry name" value="TPR"/>
    <property type="match status" value="5"/>
</dbReference>
<feature type="transmembrane region" description="Helical" evidence="4">
    <location>
        <begin position="21"/>
        <end position="41"/>
    </location>
</feature>
<dbReference type="CDD" id="cd13213">
    <property type="entry name" value="PH-GRAM_MTMR14"/>
    <property type="match status" value="1"/>
</dbReference>
<keyword evidence="2" id="KW-0175">Coiled coil</keyword>
<gene>
    <name evidence="5" type="ORF">PMEA_00017564</name>
</gene>
<dbReference type="PROSITE" id="PS00383">
    <property type="entry name" value="TYR_PHOSPHATASE_1"/>
    <property type="match status" value="1"/>
</dbReference>
<dbReference type="PANTHER" id="PTHR13524">
    <property type="entry name" value="MYOTUBULARIN-RELATED"/>
    <property type="match status" value="1"/>
</dbReference>
<evidence type="ECO:0008006" key="7">
    <source>
        <dbReference type="Google" id="ProtNLM"/>
    </source>
</evidence>
<dbReference type="InterPro" id="IPR019734">
    <property type="entry name" value="TPR_rpt"/>
</dbReference>
<keyword evidence="4" id="KW-0812">Transmembrane</keyword>
<evidence type="ECO:0000256" key="4">
    <source>
        <dbReference type="SAM" id="Phobius"/>
    </source>
</evidence>
<dbReference type="Pfam" id="PF13424">
    <property type="entry name" value="TPR_12"/>
    <property type="match status" value="2"/>
</dbReference>
<sequence>NKRSTLVVGDRESGKWFRVEYLFVLFAVIGFFLNDKALMSFDEEVSSSELSELVHYFSKYPYRARDANSKIEGIQKKCLQLFSKDYKFTTITNSNGDLCNHYPLKLVILESKLHCGESDKNESQKANDARELRDLFVKARFARCRSRFVVPVILFEGKNICRSATLSGGPEIYGRSGYDFLFAGGESIPDNPLEEVNGVNGTGSLYSSASGEYDLFDRIRGQDIRLLKTLKVKYICDLMVEKKKVKFGMRVSSSEKVDKIQRYSDFCLCSVPYPGCEFFRDFKENEYNADGLHFNWQQDYVDTKLSVPDLLLHRQGIEWHNYQLWDLVTLTQNYLNLLINCVKDGEGGLLIHCISGWDRTPLFISLLRMSLWADGRIHQSLSPAEILFLTIAYDWFLFGHGLPERLQRGEEVFFFCFNFLKNIASDDFSVNSSLTRRAGDKRSDSIGQFDVGAVLLDDRLSRGSNSSLSSCSSMTSEQRTSFFIGQEIAEDSELASSSFTICNGARAAYHSPPRSHADHEFRHQSTSPLPVPRRSRKNSTPSDQKPSSTCGSWQLISGTGSPNGTTTVRDSPISALGHGSSSTSLAESVDECSERQVRLGAIRSLFHQLYFKAVGYTTKYEAGNSFSSILDQVSYFTNEILNMATAWQYTAEQLNYYRISYVVTDILTKGLRTIFKQEWDKRYKTTLGEWKDQPKNGMDFWNRESSRNRSKNAYLLTTMKNGNRAEWDCSMLFYAILYSDCIQSLNPTVQKNVDDLRKFRNEEFAHVPQGHLSSVKFKNDILLVHNAFHNLGLATARIKEIQNQRSFPTEELGEVLRKVDDLKQEVYEKENKLQEKVMELQEKEGQRQVLEEQLYTEVSPFCILPSPPSHDVAPCTRQVAEIRRQLKALKGANENYLSILYISGNPGSGKSQLSRLVAKRFFDEDSNSTSSFVMTLNAENTGALLESYVSFARYCKCPEYAITNTLKSREMNTDEKITNLKTLISTKIELYTSWLLVVDNVTDASGIHSYLPAAGNKQWARGQMIITTQDTMTIPLTSSRIQHISASKGMDLEDARFLLKHLSGVTDSEMEEEVAQVLDYQPLAMASAATYVREVGQHKMASKFGWIDYLKKLDEGKRRSTENILAETNSTYPKSMTAAITLAVEKAMTSNKVIHHTFSLLSLCASQPILQDIVTCYILETDEEFDDKEMVGAKLRRCPLLLFTEEEGCIYIRVHRVVQEVINTVIKCYTKDEHLKVIHGAIASFSHASKIEKDLDPMFLCKNMVPHVTNLINETCPLFSEQGISEVAKSGIVTVQDFTENFLTLGEMCIEHCELNTALKCCNVVLAFVNLGVVACNKAEAAAYSGLGRVHCDLGKLEQAQDYFSHALDIYLKTFRPDHVYVASSYNNLGMVCNKLGDLQQAKDYYQHAMDIQMKTLGPDHDDIATSYHNLGILHRDLGDLKQAKVFLKHSWLLRIKMLGDEHVEVASTYNELGLVYRDLGKLKKARCYYENALNIYLKKLRPDHVDVASTYNNLGDVEGAMGNFELANDYYAHAKDICLKKFGPEHDYVKMIQKNLAELQHRMERTQCCLPCL</sequence>
<proteinExistence type="predicted"/>
<feature type="compositionally biased region" description="Polar residues" evidence="3">
    <location>
        <begin position="538"/>
        <end position="569"/>
    </location>
</feature>
<evidence type="ECO:0000256" key="3">
    <source>
        <dbReference type="SAM" id="MobiDB-lite"/>
    </source>
</evidence>
<dbReference type="Gene3D" id="3.90.190.10">
    <property type="entry name" value="Protein tyrosine phosphatase superfamily"/>
    <property type="match status" value="1"/>
</dbReference>
<evidence type="ECO:0000313" key="6">
    <source>
        <dbReference type="Proteomes" id="UP001159428"/>
    </source>
</evidence>
<dbReference type="Gene3D" id="3.40.50.300">
    <property type="entry name" value="P-loop containing nucleotide triphosphate hydrolases"/>
    <property type="match status" value="1"/>
</dbReference>
<organism evidence="5 6">
    <name type="scientific">Pocillopora meandrina</name>
    <dbReference type="NCBI Taxonomy" id="46732"/>
    <lineage>
        <taxon>Eukaryota</taxon>
        <taxon>Metazoa</taxon>
        <taxon>Cnidaria</taxon>
        <taxon>Anthozoa</taxon>
        <taxon>Hexacorallia</taxon>
        <taxon>Scleractinia</taxon>
        <taxon>Astrocoeniina</taxon>
        <taxon>Pocilloporidae</taxon>
        <taxon>Pocillopora</taxon>
    </lineage>
</organism>
<reference evidence="5 6" key="1">
    <citation type="submission" date="2022-05" db="EMBL/GenBank/DDBJ databases">
        <authorList>
            <consortium name="Genoscope - CEA"/>
            <person name="William W."/>
        </authorList>
    </citation>
    <scope>NUCLEOTIDE SEQUENCE [LARGE SCALE GENOMIC DNA]</scope>
</reference>
<feature type="repeat" description="TPR" evidence="1">
    <location>
        <begin position="1467"/>
        <end position="1500"/>
    </location>
</feature>
<keyword evidence="4" id="KW-0472">Membrane</keyword>
<dbReference type="SUPFAM" id="SSF52799">
    <property type="entry name" value="(Phosphotyrosine protein) phosphatases II"/>
    <property type="match status" value="1"/>
</dbReference>
<dbReference type="Pfam" id="PF13181">
    <property type="entry name" value="TPR_8"/>
    <property type="match status" value="1"/>
</dbReference>
<feature type="region of interest" description="Disordered" evidence="3">
    <location>
        <begin position="510"/>
        <end position="583"/>
    </location>
</feature>
<dbReference type="InterPro" id="IPR027417">
    <property type="entry name" value="P-loop_NTPase"/>
</dbReference>
<keyword evidence="1" id="KW-0802">TPR repeat</keyword>
<evidence type="ECO:0000256" key="2">
    <source>
        <dbReference type="SAM" id="Coils"/>
    </source>
</evidence>
<dbReference type="PANTHER" id="PTHR13524:SF2">
    <property type="entry name" value="MYOTUBULARIN-RELATED PROTEIN 14"/>
    <property type="match status" value="1"/>
</dbReference>
<protein>
    <recommendedName>
        <fullName evidence="7">Myotubularin-related protein 14</fullName>
    </recommendedName>
</protein>
<dbReference type="Gene3D" id="1.25.40.10">
    <property type="entry name" value="Tetratricopeptide repeat domain"/>
    <property type="match status" value="2"/>
</dbReference>
<dbReference type="InterPro" id="IPR039803">
    <property type="entry name" value="MTMR14_PH-GRAM"/>
</dbReference>
<feature type="repeat" description="TPR" evidence="1">
    <location>
        <begin position="1341"/>
        <end position="1374"/>
    </location>
</feature>
<dbReference type="SUPFAM" id="SSF52540">
    <property type="entry name" value="P-loop containing nucleoside triphosphate hydrolases"/>
    <property type="match status" value="1"/>
</dbReference>
<dbReference type="GO" id="GO:0004438">
    <property type="term" value="F:phosphatidylinositol-3-phosphate phosphatase activity"/>
    <property type="evidence" value="ECO:0007669"/>
    <property type="project" value="InterPro"/>
</dbReference>
<accession>A0AAU9X639</accession>
<evidence type="ECO:0000313" key="5">
    <source>
        <dbReference type="EMBL" id="CAH3136837.1"/>
    </source>
</evidence>
<dbReference type="SUPFAM" id="SSF48452">
    <property type="entry name" value="TPR-like"/>
    <property type="match status" value="2"/>
</dbReference>
<comment type="caution">
    <text evidence="5">The sequence shown here is derived from an EMBL/GenBank/DDBJ whole genome shotgun (WGS) entry which is preliminary data.</text>
</comment>
<feature type="coiled-coil region" evidence="2">
    <location>
        <begin position="812"/>
        <end position="853"/>
    </location>
</feature>
<dbReference type="InterPro" id="IPR011990">
    <property type="entry name" value="TPR-like_helical_dom_sf"/>
</dbReference>
<dbReference type="InterPro" id="IPR029021">
    <property type="entry name" value="Prot-tyrosine_phosphatase-like"/>
</dbReference>
<keyword evidence="6" id="KW-1185">Reference proteome</keyword>
<dbReference type="InterPro" id="IPR039802">
    <property type="entry name" value="MTMR14"/>
</dbReference>
<dbReference type="Pfam" id="PF13374">
    <property type="entry name" value="TPR_10"/>
    <property type="match status" value="1"/>
</dbReference>
<keyword evidence="4" id="KW-1133">Transmembrane helix</keyword>
<dbReference type="EMBL" id="CALNXJ010000030">
    <property type="protein sequence ID" value="CAH3136837.1"/>
    <property type="molecule type" value="Genomic_DNA"/>
</dbReference>
<evidence type="ECO:0000256" key="1">
    <source>
        <dbReference type="PROSITE-ProRule" id="PRU00339"/>
    </source>
</evidence>
<name>A0AAU9X639_9CNID</name>